<protein>
    <recommendedName>
        <fullName evidence="2">Allene oxide cyclase barrel-like domain-containing protein</fullName>
    </recommendedName>
</protein>
<dbReference type="Gene3D" id="2.40.480.10">
    <property type="entry name" value="Allene oxide cyclase-like"/>
    <property type="match status" value="1"/>
</dbReference>
<dbReference type="EMBL" id="CP115450">
    <property type="protein sequence ID" value="WBP84655.1"/>
    <property type="molecule type" value="Genomic_DNA"/>
</dbReference>
<feature type="chain" id="PRO_5045386982" description="Allene oxide cyclase barrel-like domain-containing protein" evidence="1">
    <location>
        <begin position="25"/>
        <end position="167"/>
    </location>
</feature>
<dbReference type="InterPro" id="IPR044859">
    <property type="entry name" value="Allene_oxi_cyc_Dirigent"/>
</dbReference>
<gene>
    <name evidence="3" type="ORF">O1G21_01500</name>
</gene>
<dbReference type="Proteomes" id="UP001212821">
    <property type="component" value="Chromosome"/>
</dbReference>
<dbReference type="RefSeq" id="WP_270140041.1">
    <property type="nucleotide sequence ID" value="NZ_CP115450.1"/>
</dbReference>
<reference evidence="4" key="1">
    <citation type="submission" date="2022-12" db="EMBL/GenBank/DDBJ databases">
        <authorList>
            <person name="Mo P."/>
        </authorList>
    </citation>
    <scope>NUCLEOTIDE SEQUENCE [LARGE SCALE GENOMIC DNA]</scope>
    <source>
        <strain evidence="4">HUAS 3-15</strain>
    </source>
</reference>
<evidence type="ECO:0000313" key="4">
    <source>
        <dbReference type="Proteomes" id="UP001212821"/>
    </source>
</evidence>
<organism evidence="3 4">
    <name type="scientific">Kitasatospora cathayae</name>
    <dbReference type="NCBI Taxonomy" id="3004092"/>
    <lineage>
        <taxon>Bacteria</taxon>
        <taxon>Bacillati</taxon>
        <taxon>Actinomycetota</taxon>
        <taxon>Actinomycetes</taxon>
        <taxon>Kitasatosporales</taxon>
        <taxon>Streptomycetaceae</taxon>
        <taxon>Kitasatospora</taxon>
    </lineage>
</organism>
<dbReference type="Pfam" id="PF18678">
    <property type="entry name" value="AOC_like"/>
    <property type="match status" value="1"/>
</dbReference>
<evidence type="ECO:0000259" key="2">
    <source>
        <dbReference type="Pfam" id="PF18678"/>
    </source>
</evidence>
<feature type="domain" description="Allene oxide cyclase barrel-like" evidence="2">
    <location>
        <begin position="51"/>
        <end position="165"/>
    </location>
</feature>
<sequence length="167" mass="17240">MVTNGNSSRYVTVKRFLAASLATAAIGLVAVGNADAGTPRKGNVEILDLMVQNDQYHAVDLGPAGPSLGDLDVYSGTTVKDGRSLGHGGGSCQVVQIDGGVITAQCLITMEVEGGSLTLQSLWTKGSSAPLDMAITGGTGSYATARGTVRFWDIGTPNERARAEIQR</sequence>
<evidence type="ECO:0000256" key="1">
    <source>
        <dbReference type="SAM" id="SignalP"/>
    </source>
</evidence>
<proteinExistence type="predicted"/>
<keyword evidence="1" id="KW-0732">Signal</keyword>
<name>A0ABY7PW39_9ACTN</name>
<accession>A0ABY7PW39</accession>
<keyword evidence="4" id="KW-1185">Reference proteome</keyword>
<feature type="signal peptide" evidence="1">
    <location>
        <begin position="1"/>
        <end position="24"/>
    </location>
</feature>
<evidence type="ECO:0000313" key="3">
    <source>
        <dbReference type="EMBL" id="WBP84655.1"/>
    </source>
</evidence>
<dbReference type="InterPro" id="IPR041013">
    <property type="entry name" value="AOC-like"/>
</dbReference>